<dbReference type="EMBL" id="CABVIY010000031">
    <property type="protein sequence ID" value="VVQ16546.1"/>
    <property type="molecule type" value="Genomic_DNA"/>
</dbReference>
<proteinExistence type="predicted"/>
<evidence type="ECO:0000313" key="2">
    <source>
        <dbReference type="Proteomes" id="UP000326611"/>
    </source>
</evidence>
<protein>
    <submittedName>
        <fullName evidence="1">Uncharacterized protein</fullName>
    </submittedName>
</protein>
<name>A0A5E7V2G5_PSEFL</name>
<dbReference type="Proteomes" id="UP000326611">
    <property type="component" value="Unassembled WGS sequence"/>
</dbReference>
<accession>A0A5E7V2G5</accession>
<sequence>MRQAVFAFGHDDWFAVESDGQFGVVENQVIEAQPFGSGALLSMSAQDCGNTGFQFIGAERFADVVIGAGIQGLNDIAFAVTTGEHDG</sequence>
<gene>
    <name evidence="1" type="ORF">PS918_05986</name>
</gene>
<dbReference type="AlphaFoldDB" id="A0A5E7V2G5"/>
<reference evidence="1 2" key="1">
    <citation type="submission" date="2019-09" db="EMBL/GenBank/DDBJ databases">
        <authorList>
            <person name="Chandra G."/>
            <person name="Truman W A."/>
        </authorList>
    </citation>
    <scope>NUCLEOTIDE SEQUENCE [LARGE SCALE GENOMIC DNA]</scope>
    <source>
        <strain evidence="1">PS918</strain>
    </source>
</reference>
<evidence type="ECO:0000313" key="1">
    <source>
        <dbReference type="EMBL" id="VVQ16546.1"/>
    </source>
</evidence>
<organism evidence="1 2">
    <name type="scientific">Pseudomonas fluorescens</name>
    <dbReference type="NCBI Taxonomy" id="294"/>
    <lineage>
        <taxon>Bacteria</taxon>
        <taxon>Pseudomonadati</taxon>
        <taxon>Pseudomonadota</taxon>
        <taxon>Gammaproteobacteria</taxon>
        <taxon>Pseudomonadales</taxon>
        <taxon>Pseudomonadaceae</taxon>
        <taxon>Pseudomonas</taxon>
    </lineage>
</organism>